<gene>
    <name evidence="1" type="ORF">XENORESO_014525</name>
</gene>
<sequence>MKSGMEKKFTQSRAWITRESPTLAEILSEYLRFLDMPSLWEANIIPKLKPVAAMQPRLWTLLKGIEDKTEDEACYIMLVLLTHLLPPVGVSRCSAETTITYLLDFVPPGTE</sequence>
<proteinExistence type="predicted"/>
<dbReference type="Proteomes" id="UP001444071">
    <property type="component" value="Unassembled WGS sequence"/>
</dbReference>
<evidence type="ECO:0000313" key="2">
    <source>
        <dbReference type="Proteomes" id="UP001444071"/>
    </source>
</evidence>
<organism evidence="1 2">
    <name type="scientific">Xenotaenia resolanae</name>
    <dbReference type="NCBI Taxonomy" id="208358"/>
    <lineage>
        <taxon>Eukaryota</taxon>
        <taxon>Metazoa</taxon>
        <taxon>Chordata</taxon>
        <taxon>Craniata</taxon>
        <taxon>Vertebrata</taxon>
        <taxon>Euteleostomi</taxon>
        <taxon>Actinopterygii</taxon>
        <taxon>Neopterygii</taxon>
        <taxon>Teleostei</taxon>
        <taxon>Neoteleostei</taxon>
        <taxon>Acanthomorphata</taxon>
        <taxon>Ovalentaria</taxon>
        <taxon>Atherinomorphae</taxon>
        <taxon>Cyprinodontiformes</taxon>
        <taxon>Goodeidae</taxon>
        <taxon>Xenotaenia</taxon>
    </lineage>
</organism>
<accession>A0ABV0VQV2</accession>
<reference evidence="1 2" key="1">
    <citation type="submission" date="2021-06" db="EMBL/GenBank/DDBJ databases">
        <authorList>
            <person name="Palmer J.M."/>
        </authorList>
    </citation>
    <scope>NUCLEOTIDE SEQUENCE [LARGE SCALE GENOMIC DNA]</scope>
    <source>
        <strain evidence="1 2">XR_2019</strain>
        <tissue evidence="1">Muscle</tissue>
    </source>
</reference>
<dbReference type="EMBL" id="JAHRIM010004599">
    <property type="protein sequence ID" value="MEQ2259605.1"/>
    <property type="molecule type" value="Genomic_DNA"/>
</dbReference>
<keyword evidence="2" id="KW-1185">Reference proteome</keyword>
<comment type="caution">
    <text evidence="1">The sequence shown here is derived from an EMBL/GenBank/DDBJ whole genome shotgun (WGS) entry which is preliminary data.</text>
</comment>
<protein>
    <submittedName>
        <fullName evidence="1">Uncharacterized protein</fullName>
    </submittedName>
</protein>
<evidence type="ECO:0000313" key="1">
    <source>
        <dbReference type="EMBL" id="MEQ2259605.1"/>
    </source>
</evidence>
<name>A0ABV0VQV2_9TELE</name>